<organism evidence="2 3">
    <name type="scientific">Croceibacterium selenioxidans</name>
    <dbReference type="NCBI Taxonomy" id="2838833"/>
    <lineage>
        <taxon>Bacteria</taxon>
        <taxon>Pseudomonadati</taxon>
        <taxon>Pseudomonadota</taxon>
        <taxon>Alphaproteobacteria</taxon>
        <taxon>Sphingomonadales</taxon>
        <taxon>Erythrobacteraceae</taxon>
        <taxon>Croceibacterium</taxon>
    </lineage>
</organism>
<dbReference type="InterPro" id="IPR016032">
    <property type="entry name" value="Sig_transdc_resp-reg_C-effctor"/>
</dbReference>
<dbReference type="SMART" id="SM00421">
    <property type="entry name" value="HTH_LUXR"/>
    <property type="match status" value="1"/>
</dbReference>
<dbReference type="SUPFAM" id="SSF46894">
    <property type="entry name" value="C-terminal effector domain of the bipartite response regulators"/>
    <property type="match status" value="1"/>
</dbReference>
<gene>
    <name evidence="2" type="ORF">KK137_08985</name>
</gene>
<proteinExistence type="predicted"/>
<feature type="domain" description="HTH luxR-type" evidence="1">
    <location>
        <begin position="286"/>
        <end position="343"/>
    </location>
</feature>
<dbReference type="Proteomes" id="UP000811255">
    <property type="component" value="Unassembled WGS sequence"/>
</dbReference>
<dbReference type="InterPro" id="IPR036388">
    <property type="entry name" value="WH-like_DNA-bd_sf"/>
</dbReference>
<protein>
    <recommendedName>
        <fullName evidence="1">HTH luxR-type domain-containing protein</fullName>
    </recommendedName>
</protein>
<keyword evidence="3" id="KW-1185">Reference proteome</keyword>
<accession>A0ABS5W3Y2</accession>
<comment type="caution">
    <text evidence="2">The sequence shown here is derived from an EMBL/GenBank/DDBJ whole genome shotgun (WGS) entry which is preliminary data.</text>
</comment>
<dbReference type="EMBL" id="JAHFVK010000001">
    <property type="protein sequence ID" value="MBT2134465.1"/>
    <property type="molecule type" value="Genomic_DNA"/>
</dbReference>
<name>A0ABS5W3Y2_9SPHN</name>
<sequence length="367" mass="39866">MVRASTACSDHMAADSLFQLATHHLGCPMAVLSQHKAQSDHPHVLAVFNMGDALAQGIAHSIHRSAAFDHWLPESTAPLCAPFDIEKEYLPEPARGGGRFTFACQVEPSCFLALSVCRIDPEPYSMRVLAAQEIRAWVEAHLRLLWQSKHDRGRADVMAQTLDLFDFGTFLLDPEGNIIFANSRARQLLDLGEGLRRAGQSVTATDFDNAVRLQSAIHHLSHHEEGTTCEVDSSLMLMHRTNARPLVAVLSRLAETEPGNGGAATALYVLDPDVDTGPLAMALCRAYGLTATEAGLVIKLVGGLTIDAAARDMRIQTQTARAYLKQIFAKTDTHRQADLVRVILGGVIRIRASASLPPQMGVMILPA</sequence>
<dbReference type="Gene3D" id="1.10.10.10">
    <property type="entry name" value="Winged helix-like DNA-binding domain superfamily/Winged helix DNA-binding domain"/>
    <property type="match status" value="1"/>
</dbReference>
<reference evidence="2 3" key="1">
    <citation type="submission" date="2021-05" db="EMBL/GenBank/DDBJ databases">
        <title>Croceibacterium sp. LX-88 genome sequence.</title>
        <authorList>
            <person name="Luo X."/>
        </authorList>
    </citation>
    <scope>NUCLEOTIDE SEQUENCE [LARGE SCALE GENOMIC DNA]</scope>
    <source>
        <strain evidence="2 3">LX-88</strain>
    </source>
</reference>
<dbReference type="InterPro" id="IPR000792">
    <property type="entry name" value="Tscrpt_reg_LuxR_C"/>
</dbReference>
<evidence type="ECO:0000313" key="2">
    <source>
        <dbReference type="EMBL" id="MBT2134465.1"/>
    </source>
</evidence>
<dbReference type="RefSeq" id="WP_214535837.1">
    <property type="nucleotide sequence ID" value="NZ_JAHFVK010000001.1"/>
</dbReference>
<evidence type="ECO:0000313" key="3">
    <source>
        <dbReference type="Proteomes" id="UP000811255"/>
    </source>
</evidence>
<evidence type="ECO:0000259" key="1">
    <source>
        <dbReference type="SMART" id="SM00421"/>
    </source>
</evidence>